<dbReference type="EMBL" id="LXEU01000051">
    <property type="protein sequence ID" value="OAT52116.1"/>
    <property type="molecule type" value="Genomic_DNA"/>
</dbReference>
<evidence type="ECO:0000313" key="4">
    <source>
        <dbReference type="Proteomes" id="UP000078386"/>
    </source>
</evidence>
<keyword evidence="4" id="KW-1185">Reference proteome</keyword>
<dbReference type="Proteomes" id="UP000078386">
    <property type="component" value="Unassembled WGS sequence"/>
</dbReference>
<evidence type="ECO:0000256" key="1">
    <source>
        <dbReference type="SAM" id="MobiDB-lite"/>
    </source>
</evidence>
<feature type="compositionally biased region" description="Gly residues" evidence="1">
    <location>
        <begin position="125"/>
        <end position="143"/>
    </location>
</feature>
<dbReference type="RefSeq" id="WP_064546054.1">
    <property type="nucleotide sequence ID" value="NZ_LXEU01000051.1"/>
</dbReference>
<accession>A0A1B7JW42</accession>
<evidence type="ECO:0000256" key="2">
    <source>
        <dbReference type="SAM" id="SignalP"/>
    </source>
</evidence>
<feature type="signal peptide" evidence="2">
    <location>
        <begin position="1"/>
        <end position="21"/>
    </location>
</feature>
<dbReference type="PATRIC" id="fig|1354264.4.peg.2762"/>
<protein>
    <submittedName>
        <fullName evidence="3">Uncharacterized protein</fullName>
    </submittedName>
</protein>
<name>A0A1B7JW42_9ENTR</name>
<gene>
    <name evidence="3" type="ORF">M989_02653</name>
</gene>
<reference evidence="3 4" key="1">
    <citation type="submission" date="2016-04" db="EMBL/GenBank/DDBJ databases">
        <title>ATOL: Assembling a taxonomically balanced genome-scale reconstruction of the evolutionary history of the Enterobacteriaceae.</title>
        <authorList>
            <person name="Plunkett G.III."/>
            <person name="Neeno-Eckwall E.C."/>
            <person name="Glasner J.D."/>
            <person name="Perna N.T."/>
        </authorList>
    </citation>
    <scope>NUCLEOTIDE SEQUENCE [LARGE SCALE GENOMIC DNA]</scope>
    <source>
        <strain evidence="3 4">ATCC 51603</strain>
    </source>
</reference>
<keyword evidence="2" id="KW-0732">Signal</keyword>
<comment type="caution">
    <text evidence="3">The sequence shown here is derived from an EMBL/GenBank/DDBJ whole genome shotgun (WGS) entry which is preliminary data.</text>
</comment>
<evidence type="ECO:0000313" key="3">
    <source>
        <dbReference type="EMBL" id="OAT52116.1"/>
    </source>
</evidence>
<dbReference type="AlphaFoldDB" id="A0A1B7JW42"/>
<proteinExistence type="predicted"/>
<feature type="region of interest" description="Disordered" evidence="1">
    <location>
        <begin position="72"/>
        <end position="143"/>
    </location>
</feature>
<feature type="compositionally biased region" description="Low complexity" evidence="1">
    <location>
        <begin position="115"/>
        <end position="124"/>
    </location>
</feature>
<feature type="chain" id="PRO_5008595700" evidence="2">
    <location>
        <begin position="22"/>
        <end position="143"/>
    </location>
</feature>
<sequence length="143" mass="14734">MKVSILAAIIAMSSFSGIVFATVDHTQGQIVGKAADGTYSVDHGNSVWSGVGAEEVTAQQVKSYQMNEALKEAEKNQPAVVKNKPVSTPFVSYKGGNRQSDNHSHNEHGSGNGGNNAANSHSAHGLGGSDHVGGGRSGGGFHY</sequence>
<organism evidence="3 4">
    <name type="scientific">Kluyvera georgiana ATCC 51603</name>
    <dbReference type="NCBI Taxonomy" id="1354264"/>
    <lineage>
        <taxon>Bacteria</taxon>
        <taxon>Pseudomonadati</taxon>
        <taxon>Pseudomonadota</taxon>
        <taxon>Gammaproteobacteria</taxon>
        <taxon>Enterobacterales</taxon>
        <taxon>Enterobacteriaceae</taxon>
        <taxon>Kluyvera</taxon>
    </lineage>
</organism>